<evidence type="ECO:0000256" key="3">
    <source>
        <dbReference type="ARBA" id="ARBA00022801"/>
    </source>
</evidence>
<keyword evidence="2" id="KW-0479">Metal-binding</keyword>
<evidence type="ECO:0000313" key="7">
    <source>
        <dbReference type="EMBL" id="WDE98480.1"/>
    </source>
</evidence>
<feature type="domain" description="Sulfatase N-terminal" evidence="6">
    <location>
        <begin position="41"/>
        <end position="345"/>
    </location>
</feature>
<accession>A0ABY7VW69</accession>
<dbReference type="EMBL" id="CP117812">
    <property type="protein sequence ID" value="WDE98480.1"/>
    <property type="molecule type" value="Genomic_DNA"/>
</dbReference>
<dbReference type="SUPFAM" id="SSF53649">
    <property type="entry name" value="Alkaline phosphatase-like"/>
    <property type="match status" value="1"/>
</dbReference>
<sequence length="594" mass="67673">MAIYSKTHLGQKTCDIKVLIYLLFFSFGLMLPLFARERKANVILILADDQGWGDLSLHGNTNIRTPHIDSLAHQGAQFSRFYVSAVCAPTRASLLTGRYHWRTGVLGVDRGEERLNLDEVSLADILKKAGYATGCFGKWHNGSHYPYHPLGRGFDEFYGFCSGHWSNYFNTKMDHNGQEVQGKGFIADDLTNKAIEFIEENKDKPFFCYIPYNTPHSPFQVPDAFFDKVKKRGLKFASRYAEKEDKIKTMAALAMCENIDWNLGRVLAKLKELNLEDNTIVIYLSDNGPNSWRWNSGYKGKKSSLDEGGLRVPFLIRWPGEIEAGLKIEAMCTHIDLLPTLCDLLAIDFEIEKKLDGRSFRPLLKGEAPQMADRFLYSKQKQKISLRSNQYLATKKALYDLVNDPGQRVNLSQIKPDVYHAMQVSLKQMFGEIDDSSKDRLIPVGYREFPLTKLAVQDAGFSDTQIKFSSKYANEAWVKGWNDVNSFLFWEIDVQEEGLYQVELLYTAAQAGDDLLIECGEARLEARINEIFDPELIHSPDRVPRSETYEKPFKRVLLGQLNLSSGPKKLNLKCLKKQGDSFINVKALHLKLLK</sequence>
<dbReference type="InterPro" id="IPR000917">
    <property type="entry name" value="Sulfatase_N"/>
</dbReference>
<keyword evidence="8" id="KW-1185">Reference proteome</keyword>
<dbReference type="InterPro" id="IPR024607">
    <property type="entry name" value="Sulfatase_CS"/>
</dbReference>
<keyword evidence="5" id="KW-0812">Transmembrane</keyword>
<keyword evidence="5" id="KW-1133">Transmembrane helix</keyword>
<protein>
    <submittedName>
        <fullName evidence="7">Arylsulfatase</fullName>
    </submittedName>
</protein>
<evidence type="ECO:0000313" key="8">
    <source>
        <dbReference type="Proteomes" id="UP001214250"/>
    </source>
</evidence>
<evidence type="ECO:0000256" key="5">
    <source>
        <dbReference type="SAM" id="Phobius"/>
    </source>
</evidence>
<comment type="similarity">
    <text evidence="1">Belongs to the sulfatase family.</text>
</comment>
<dbReference type="InterPro" id="IPR017850">
    <property type="entry name" value="Alkaline_phosphatase_core_sf"/>
</dbReference>
<organism evidence="7 8">
    <name type="scientific">Lentisphaera profundi</name>
    <dbReference type="NCBI Taxonomy" id="1658616"/>
    <lineage>
        <taxon>Bacteria</taxon>
        <taxon>Pseudomonadati</taxon>
        <taxon>Lentisphaerota</taxon>
        <taxon>Lentisphaeria</taxon>
        <taxon>Lentisphaerales</taxon>
        <taxon>Lentisphaeraceae</taxon>
        <taxon>Lentisphaera</taxon>
    </lineage>
</organism>
<dbReference type="Pfam" id="PF00884">
    <property type="entry name" value="Sulfatase"/>
    <property type="match status" value="1"/>
</dbReference>
<reference evidence="7 8" key="1">
    <citation type="submission" date="2023-02" db="EMBL/GenBank/DDBJ databases">
        <title>Genome sequence of Lentisphaera profundi SAORIC-696.</title>
        <authorList>
            <person name="Kim e."/>
            <person name="Cho J.-C."/>
            <person name="Choi A."/>
            <person name="Kang I."/>
        </authorList>
    </citation>
    <scope>NUCLEOTIDE SEQUENCE [LARGE SCALE GENOMIC DNA]</scope>
    <source>
        <strain evidence="7 8">SAORIC-696</strain>
    </source>
</reference>
<dbReference type="Proteomes" id="UP001214250">
    <property type="component" value="Chromosome 2"/>
</dbReference>
<dbReference type="Gene3D" id="3.40.720.10">
    <property type="entry name" value="Alkaline Phosphatase, subunit A"/>
    <property type="match status" value="1"/>
</dbReference>
<dbReference type="PANTHER" id="PTHR42693:SF53">
    <property type="entry name" value="ENDO-4-O-SULFATASE"/>
    <property type="match status" value="1"/>
</dbReference>
<name>A0ABY7VW69_9BACT</name>
<dbReference type="RefSeq" id="WP_274153351.1">
    <property type="nucleotide sequence ID" value="NZ_CP117812.1"/>
</dbReference>
<evidence type="ECO:0000256" key="4">
    <source>
        <dbReference type="ARBA" id="ARBA00022837"/>
    </source>
</evidence>
<dbReference type="PROSITE" id="PS00523">
    <property type="entry name" value="SULFATASE_1"/>
    <property type="match status" value="1"/>
</dbReference>
<keyword evidence="3" id="KW-0378">Hydrolase</keyword>
<proteinExistence type="inferred from homology"/>
<evidence type="ECO:0000256" key="2">
    <source>
        <dbReference type="ARBA" id="ARBA00022723"/>
    </source>
</evidence>
<feature type="transmembrane region" description="Helical" evidence="5">
    <location>
        <begin position="18"/>
        <end position="35"/>
    </location>
</feature>
<dbReference type="InterPro" id="IPR050738">
    <property type="entry name" value="Sulfatase"/>
</dbReference>
<gene>
    <name evidence="7" type="ORF">PQO03_21960</name>
</gene>
<keyword evidence="5" id="KW-0472">Membrane</keyword>
<evidence type="ECO:0000259" key="6">
    <source>
        <dbReference type="Pfam" id="PF00884"/>
    </source>
</evidence>
<dbReference type="PANTHER" id="PTHR42693">
    <property type="entry name" value="ARYLSULFATASE FAMILY MEMBER"/>
    <property type="match status" value="1"/>
</dbReference>
<evidence type="ECO:0000256" key="1">
    <source>
        <dbReference type="ARBA" id="ARBA00008779"/>
    </source>
</evidence>
<dbReference type="CDD" id="cd16146">
    <property type="entry name" value="ARS_like"/>
    <property type="match status" value="1"/>
</dbReference>
<keyword evidence="4" id="KW-0106">Calcium</keyword>